<organism evidence="2 3">
    <name type="scientific">Flagellimonas lutimaris</name>
    <dbReference type="NCBI Taxonomy" id="475082"/>
    <lineage>
        <taxon>Bacteria</taxon>
        <taxon>Pseudomonadati</taxon>
        <taxon>Bacteroidota</taxon>
        <taxon>Flavobacteriia</taxon>
        <taxon>Flavobacteriales</taxon>
        <taxon>Flavobacteriaceae</taxon>
        <taxon>Flagellimonas</taxon>
    </lineage>
</organism>
<dbReference type="SUPFAM" id="SSF51206">
    <property type="entry name" value="cAMP-binding domain-like"/>
    <property type="match status" value="1"/>
</dbReference>
<reference evidence="2 3" key="1">
    <citation type="submission" date="2018-08" db="EMBL/GenBank/DDBJ databases">
        <title>Proposal of Muricauda 72 sp.nov. and Muricauda NH166 sp.nov., isolated from seawater.</title>
        <authorList>
            <person name="Cheng H."/>
            <person name="Wu Y.-H."/>
            <person name="Guo L.-L."/>
            <person name="Xu X.-W."/>
        </authorList>
    </citation>
    <scope>NUCLEOTIDE SEQUENCE [LARGE SCALE GENOMIC DNA]</scope>
    <source>
        <strain evidence="2 3">KCTC 22173</strain>
    </source>
</reference>
<sequence>MNMSNMKDNKFQLYLASSTLLDDSDIDALVQIAKPRFLEKGAYLIRESQIVDEIGFVVDGFLHSYYLDHNQEEKTYCLVFPSEFVTAYSSFLTGQHSNIYVRALNQVSLNVISKVDLLRLMETRPNLKNMFHSLTEAYLVKLENRFFQFQKDYAKTRYNELLNEHPEFIRHIPLKLLASYLGITPRHLSRIRRILD</sequence>
<evidence type="ECO:0000259" key="1">
    <source>
        <dbReference type="Pfam" id="PF00027"/>
    </source>
</evidence>
<dbReference type="InterPro" id="IPR014710">
    <property type="entry name" value="RmlC-like_jellyroll"/>
</dbReference>
<protein>
    <submittedName>
        <fullName evidence="2">Crp/Fnr family transcriptional regulator</fullName>
    </submittedName>
</protein>
<proteinExistence type="predicted"/>
<accession>A0A3A1NB44</accession>
<dbReference type="InterPro" id="IPR000595">
    <property type="entry name" value="cNMP-bd_dom"/>
</dbReference>
<dbReference type="Gene3D" id="2.60.120.10">
    <property type="entry name" value="Jelly Rolls"/>
    <property type="match status" value="1"/>
</dbReference>
<dbReference type="OrthoDB" id="758145at2"/>
<feature type="domain" description="Cyclic nucleotide-binding" evidence="1">
    <location>
        <begin position="36"/>
        <end position="123"/>
    </location>
</feature>
<dbReference type="CDD" id="cd00038">
    <property type="entry name" value="CAP_ED"/>
    <property type="match status" value="1"/>
</dbReference>
<dbReference type="Proteomes" id="UP000266067">
    <property type="component" value="Unassembled WGS sequence"/>
</dbReference>
<gene>
    <name evidence="2" type="ORF">D2V08_01660</name>
</gene>
<comment type="caution">
    <text evidence="2">The sequence shown here is derived from an EMBL/GenBank/DDBJ whole genome shotgun (WGS) entry which is preliminary data.</text>
</comment>
<dbReference type="AlphaFoldDB" id="A0A3A1NB44"/>
<evidence type="ECO:0000313" key="2">
    <source>
        <dbReference type="EMBL" id="RIV36715.1"/>
    </source>
</evidence>
<dbReference type="InterPro" id="IPR018490">
    <property type="entry name" value="cNMP-bd_dom_sf"/>
</dbReference>
<name>A0A3A1NB44_9FLAO</name>
<dbReference type="EMBL" id="QXFH01000060">
    <property type="protein sequence ID" value="RIV36715.1"/>
    <property type="molecule type" value="Genomic_DNA"/>
</dbReference>
<evidence type="ECO:0000313" key="3">
    <source>
        <dbReference type="Proteomes" id="UP000266067"/>
    </source>
</evidence>
<keyword evidence="3" id="KW-1185">Reference proteome</keyword>
<dbReference type="Pfam" id="PF00027">
    <property type="entry name" value="cNMP_binding"/>
    <property type="match status" value="1"/>
</dbReference>